<dbReference type="Gene3D" id="3.40.50.10320">
    <property type="entry name" value="LmbE-like"/>
    <property type="match status" value="1"/>
</dbReference>
<sequence>MKCGRLTTPLRSTRWRDTRWLVLAPHADDETIGAGALIAESAAERRLAGVVFITDGSASHGSDGPPDLAALRRLEARAALRLLAPQGPDPVFLNWPDAKPPSPGAPMWADAVRLLGALCRSRAVDAIATTSALDPHCDHQAASALAREVALTAMRRIDVFDYVVWANDVPQGRAFRTGPYPPGPRRLALAAHRSQMTPLHGEGFRVPERLRRMPNADTLYLKADRHAP</sequence>
<dbReference type="InterPro" id="IPR024078">
    <property type="entry name" value="LmbE-like_dom_sf"/>
</dbReference>
<reference evidence="1" key="1">
    <citation type="submission" date="2021-08" db="EMBL/GenBank/DDBJ databases">
        <authorList>
            <person name="Zhang H."/>
            <person name="Xu M."/>
            <person name="Yu Z."/>
            <person name="Yang L."/>
            <person name="Cai Y."/>
        </authorList>
    </citation>
    <scope>NUCLEOTIDE SEQUENCE</scope>
    <source>
        <strain evidence="1">CHL1</strain>
    </source>
</reference>
<dbReference type="RefSeq" id="WP_261405661.1">
    <property type="nucleotide sequence ID" value="NZ_CP081869.1"/>
</dbReference>
<proteinExistence type="predicted"/>
<accession>A0A9E6UQ81</accession>
<organism evidence="1 2">
    <name type="scientific">Chenggangzhangella methanolivorans</name>
    <dbReference type="NCBI Taxonomy" id="1437009"/>
    <lineage>
        <taxon>Bacteria</taxon>
        <taxon>Pseudomonadati</taxon>
        <taxon>Pseudomonadota</taxon>
        <taxon>Alphaproteobacteria</taxon>
        <taxon>Hyphomicrobiales</taxon>
        <taxon>Methylopilaceae</taxon>
        <taxon>Chenggangzhangella</taxon>
    </lineage>
</organism>
<dbReference type="SUPFAM" id="SSF102588">
    <property type="entry name" value="LmbE-like"/>
    <property type="match status" value="1"/>
</dbReference>
<keyword evidence="2" id="KW-1185">Reference proteome</keyword>
<dbReference type="AlphaFoldDB" id="A0A9E6UQ81"/>
<dbReference type="Pfam" id="PF02585">
    <property type="entry name" value="PIG-L"/>
    <property type="match status" value="1"/>
</dbReference>
<evidence type="ECO:0000313" key="1">
    <source>
        <dbReference type="EMBL" id="QZO02284.1"/>
    </source>
</evidence>
<dbReference type="Proteomes" id="UP000825701">
    <property type="component" value="Chromosome"/>
</dbReference>
<evidence type="ECO:0000313" key="2">
    <source>
        <dbReference type="Proteomes" id="UP000825701"/>
    </source>
</evidence>
<protein>
    <submittedName>
        <fullName evidence="1">PIG-L family deacetylase</fullName>
    </submittedName>
</protein>
<dbReference type="InterPro" id="IPR003737">
    <property type="entry name" value="GlcNAc_PI_deacetylase-related"/>
</dbReference>
<gene>
    <name evidence="1" type="ORF">K6K41_05980</name>
</gene>
<dbReference type="EMBL" id="CP081869">
    <property type="protein sequence ID" value="QZO02284.1"/>
    <property type="molecule type" value="Genomic_DNA"/>
</dbReference>
<name>A0A9E6UQ81_9HYPH</name>
<dbReference type="KEGG" id="cmet:K6K41_05980"/>